<sequence length="414" mass="46261">MKVIISHPTSNQFNRALLKGLMDAGMLYEFHTAIAAFPGSFLDRMGTLRPLSDLKRRGFEPELSGFTYTSPWKEAGRMAAQKLGMDRLTKHEDGVFCVDAVYTNQDRKVASRLKPAKNNGANAVYGYEDGAWFSFMEAEKNGISRFYDLPIGYWRTAKKLLKAEEERWPEWSSTLTGMKDSEAKLQRKDEELKMADRIFVASTFTARSLADFPGQLAPVEIIPYGFPPAVEKRAYNDLKTNRKLKLLFVGGLSQRKGIADVFAAVKGLEANVSLTIVGHKASNNCKPLDKALSEHNWIPTLPHAEVLKLMREHDVLLFPSLFEGFGMVITEAMSQGTPVITTDRTAGPDLITHNENGWLVKAASTEALRNEIEKLIANPEQISRVGKAAIETARLRPWSVYGEELAEAIKNHKI</sequence>
<organism evidence="4 5">
    <name type="scientific">Autumnicola tepida</name>
    <dbReference type="NCBI Taxonomy" id="3075595"/>
    <lineage>
        <taxon>Bacteria</taxon>
        <taxon>Pseudomonadati</taxon>
        <taxon>Bacteroidota</taxon>
        <taxon>Flavobacteriia</taxon>
        <taxon>Flavobacteriales</taxon>
        <taxon>Flavobacteriaceae</taxon>
        <taxon>Autumnicola</taxon>
    </lineage>
</organism>
<dbReference type="CDD" id="cd03801">
    <property type="entry name" value="GT4_PimA-like"/>
    <property type="match status" value="1"/>
</dbReference>
<evidence type="ECO:0000256" key="1">
    <source>
        <dbReference type="ARBA" id="ARBA00022676"/>
    </source>
</evidence>
<feature type="domain" description="Glycosyl transferase family 1" evidence="3">
    <location>
        <begin position="241"/>
        <end position="391"/>
    </location>
</feature>
<dbReference type="SUPFAM" id="SSF53756">
    <property type="entry name" value="UDP-Glycosyltransferase/glycogen phosphorylase"/>
    <property type="match status" value="1"/>
</dbReference>
<proteinExistence type="predicted"/>
<dbReference type="EMBL" id="JAVRHQ010000005">
    <property type="protein sequence ID" value="MDT0642507.1"/>
    <property type="molecule type" value="Genomic_DNA"/>
</dbReference>
<dbReference type="Pfam" id="PF00534">
    <property type="entry name" value="Glycos_transf_1"/>
    <property type="match status" value="1"/>
</dbReference>
<accession>A0ABU3C8H0</accession>
<name>A0ABU3C8H0_9FLAO</name>
<dbReference type="PANTHER" id="PTHR12526:SF510">
    <property type="entry name" value="D-INOSITOL 3-PHOSPHATE GLYCOSYLTRANSFERASE"/>
    <property type="match status" value="1"/>
</dbReference>
<dbReference type="EC" id="2.4.-.-" evidence="4"/>
<keyword evidence="5" id="KW-1185">Reference proteome</keyword>
<keyword evidence="2 4" id="KW-0808">Transferase</keyword>
<gene>
    <name evidence="4" type="ORF">RM553_06640</name>
</gene>
<dbReference type="RefSeq" id="WP_311534173.1">
    <property type="nucleotide sequence ID" value="NZ_JAVRHQ010000005.1"/>
</dbReference>
<evidence type="ECO:0000313" key="5">
    <source>
        <dbReference type="Proteomes" id="UP001262889"/>
    </source>
</evidence>
<comment type="caution">
    <text evidence="4">The sequence shown here is derived from an EMBL/GenBank/DDBJ whole genome shotgun (WGS) entry which is preliminary data.</text>
</comment>
<reference evidence="4 5" key="1">
    <citation type="submission" date="2023-09" db="EMBL/GenBank/DDBJ databases">
        <authorList>
            <person name="Rey-Velasco X."/>
        </authorList>
    </citation>
    <scope>NUCLEOTIDE SEQUENCE [LARGE SCALE GENOMIC DNA]</scope>
    <source>
        <strain evidence="4 5">F363</strain>
    </source>
</reference>
<dbReference type="InterPro" id="IPR001296">
    <property type="entry name" value="Glyco_trans_1"/>
</dbReference>
<evidence type="ECO:0000313" key="4">
    <source>
        <dbReference type="EMBL" id="MDT0642507.1"/>
    </source>
</evidence>
<dbReference type="PANTHER" id="PTHR12526">
    <property type="entry name" value="GLYCOSYLTRANSFERASE"/>
    <property type="match status" value="1"/>
</dbReference>
<dbReference type="Gene3D" id="3.40.50.2000">
    <property type="entry name" value="Glycogen Phosphorylase B"/>
    <property type="match status" value="2"/>
</dbReference>
<dbReference type="Proteomes" id="UP001262889">
    <property type="component" value="Unassembled WGS sequence"/>
</dbReference>
<evidence type="ECO:0000256" key="2">
    <source>
        <dbReference type="ARBA" id="ARBA00022679"/>
    </source>
</evidence>
<protein>
    <submittedName>
        <fullName evidence="4">Glycosyltransferase family 4 protein</fullName>
        <ecNumber evidence="4">2.4.-.-</ecNumber>
    </submittedName>
</protein>
<evidence type="ECO:0000259" key="3">
    <source>
        <dbReference type="Pfam" id="PF00534"/>
    </source>
</evidence>
<keyword evidence="1 4" id="KW-0328">Glycosyltransferase</keyword>
<dbReference type="GO" id="GO:0016757">
    <property type="term" value="F:glycosyltransferase activity"/>
    <property type="evidence" value="ECO:0007669"/>
    <property type="project" value="UniProtKB-KW"/>
</dbReference>